<dbReference type="SUPFAM" id="SSF51735">
    <property type="entry name" value="NAD(P)-binding Rossmann-fold domains"/>
    <property type="match status" value="1"/>
</dbReference>
<protein>
    <submittedName>
        <fullName evidence="2">CDP-glucose 4,6-dehydratase</fullName>
    </submittedName>
</protein>
<evidence type="ECO:0000313" key="2">
    <source>
        <dbReference type="EMBL" id="SDG78785.1"/>
    </source>
</evidence>
<comment type="caution">
    <text evidence="2">The sequence shown here is derived from an EMBL/GenBank/DDBJ whole genome shotgun (WGS) entry which is preliminary data.</text>
</comment>
<organism evidence="2 3">
    <name type="scientific">Bosea robiniae</name>
    <dbReference type="NCBI Taxonomy" id="1036780"/>
    <lineage>
        <taxon>Bacteria</taxon>
        <taxon>Pseudomonadati</taxon>
        <taxon>Pseudomonadota</taxon>
        <taxon>Alphaproteobacteria</taxon>
        <taxon>Hyphomicrobiales</taxon>
        <taxon>Boseaceae</taxon>
        <taxon>Bosea</taxon>
    </lineage>
</organism>
<dbReference type="RefSeq" id="WP_091858442.1">
    <property type="nucleotide sequence ID" value="NZ_FNBZ01000005.1"/>
</dbReference>
<feature type="domain" description="NAD(P)-binding" evidence="1">
    <location>
        <begin position="14"/>
        <end position="329"/>
    </location>
</feature>
<name>A0ABY0P1W1_9HYPH</name>
<reference evidence="2 3" key="1">
    <citation type="submission" date="2016-10" db="EMBL/GenBank/DDBJ databases">
        <authorList>
            <person name="Varghese N."/>
            <person name="Submissions S."/>
        </authorList>
    </citation>
    <scope>NUCLEOTIDE SEQUENCE [LARGE SCALE GENOMIC DNA]</scope>
    <source>
        <strain evidence="2 3">DSM 26672</strain>
    </source>
</reference>
<dbReference type="NCBIfam" id="TIGR02622">
    <property type="entry name" value="CDP_4_6_dhtase"/>
    <property type="match status" value="1"/>
</dbReference>
<dbReference type="InterPro" id="IPR016040">
    <property type="entry name" value="NAD(P)-bd_dom"/>
</dbReference>
<dbReference type="InterPro" id="IPR036291">
    <property type="entry name" value="NAD(P)-bd_dom_sf"/>
</dbReference>
<accession>A0ABY0P1W1</accession>
<dbReference type="PANTHER" id="PTHR43000">
    <property type="entry name" value="DTDP-D-GLUCOSE 4,6-DEHYDRATASE-RELATED"/>
    <property type="match status" value="1"/>
</dbReference>
<proteinExistence type="predicted"/>
<dbReference type="Gene3D" id="3.40.50.720">
    <property type="entry name" value="NAD(P)-binding Rossmann-like Domain"/>
    <property type="match status" value="1"/>
</dbReference>
<dbReference type="Proteomes" id="UP000199468">
    <property type="component" value="Unassembled WGS sequence"/>
</dbReference>
<dbReference type="EMBL" id="FNBZ01000005">
    <property type="protein sequence ID" value="SDG78785.1"/>
    <property type="molecule type" value="Genomic_DNA"/>
</dbReference>
<keyword evidence="3" id="KW-1185">Reference proteome</keyword>
<sequence length="366" mass="39836">MIRPEFWRDKRVFLTGHTGFKGTWTSLLLARLGAHVTGYSLSPETSPSLFELSGGANIVAAHITADIRDQATLTSAMRQAKPEVVIHMAAQSLVRRSYRNPTETFDVNVMGTAHVLEAIRATPEVRAGIIVTTDKVYDLSGDTSPRKETDPLGGHDPYSASKAAAEILTQSWRQSFFVGQADASPANTATVRSGNVIGGGDWSQDRIVTDLVAALSAGREVELRYPDSVRPWLYVLDTLTGYLMLAERLHGGTRAFAEAWNFGPLAGEEMRVRDVVSLFGQEWGGRGGWRQAAGSQPAEAPLLRLDPGKAVDQLGWRPSLGQAEAIRETAAWYRAFLTQQADAASLCRAHIERHLSRIEQASPAAS</sequence>
<evidence type="ECO:0000259" key="1">
    <source>
        <dbReference type="Pfam" id="PF16363"/>
    </source>
</evidence>
<evidence type="ECO:0000313" key="3">
    <source>
        <dbReference type="Proteomes" id="UP000199468"/>
    </source>
</evidence>
<gene>
    <name evidence="2" type="ORF">SAMN05421844_105276</name>
</gene>
<dbReference type="Pfam" id="PF16363">
    <property type="entry name" value="GDP_Man_Dehyd"/>
    <property type="match status" value="1"/>
</dbReference>
<dbReference type="Gene3D" id="3.90.25.10">
    <property type="entry name" value="UDP-galactose 4-epimerase, domain 1"/>
    <property type="match status" value="1"/>
</dbReference>
<dbReference type="InterPro" id="IPR013445">
    <property type="entry name" value="CDP_4_6_deHydtase"/>
</dbReference>